<evidence type="ECO:0008006" key="3">
    <source>
        <dbReference type="Google" id="ProtNLM"/>
    </source>
</evidence>
<dbReference type="Proteomes" id="UP001300502">
    <property type="component" value="Unassembled WGS sequence"/>
</dbReference>
<dbReference type="AlphaFoldDB" id="A0AAV9IDS8"/>
<proteinExistence type="predicted"/>
<keyword evidence="2" id="KW-1185">Reference proteome</keyword>
<dbReference type="SUPFAM" id="SSF48371">
    <property type="entry name" value="ARM repeat"/>
    <property type="match status" value="1"/>
</dbReference>
<gene>
    <name evidence="1" type="ORF">GAYE_SCF12G3329</name>
</gene>
<protein>
    <recommendedName>
        <fullName evidence="3">Exportin-1/Importin-beta-like domain-containing protein</fullName>
    </recommendedName>
</protein>
<dbReference type="EMBL" id="JANCYU010000030">
    <property type="protein sequence ID" value="KAK4525421.1"/>
    <property type="molecule type" value="Genomic_DNA"/>
</dbReference>
<name>A0AAV9IDS8_9RHOD</name>
<evidence type="ECO:0000313" key="2">
    <source>
        <dbReference type="Proteomes" id="UP001300502"/>
    </source>
</evidence>
<sequence>MEQEQVLDNILKALFILCQPTAAPTDYREADEFLRSIRQQPSHLFLFCQFLSSETWLASKGPFDSQLLSFMFQFAASVLENWIRTHYVSFDKQQRQQVIELTKLLLKESCRHRLTHSAIEKCCKAASCSVLLFSLDSEAGIEDMLEYWWNTFVELGKQQQIAPLLYYIFLEEAESIPSYGSGEDAERRAWLKSKASKVNSEVSSELFRASLEDNSDSIGGNFSTPMSNSLLKKDCIQCLKRWNIYGTRGSAADILCNVFEDPDLVYEVAEAIADDVGRGDTPASCILQTCSSLLSVLKRTCRKQHRNAENEAMTHAALEVTVSIVESNIDSLLKQQDNLQLSESGNTDRAAAILELCDLLLFGLQSGVHSAKMASLEGILHFASSFHHLQLHSQIGSHCNLSQLYTFFQDCFCDFIYLCTASEESYLIALNDASSSKSTSTNAEWNSSSSIEEFQQVREATFEATKELVKAVGDMNRVVHFLDDYWTNCHSYLRLESSFFILTAAFLAYSENTSRELRATTLQIESVTPLFQLSLQLLYDQNSPMYLKSSILRFFTAISDILLHDALDQTLFQPMMNILPSYLKAIPREASILLRSLSYSSPRRLLPFAESLLQAMALIPSQFLIYKDAIEALARIIAVMDHEEERYRCVRVVLQPCLTFLENTMQSFYSSSSFSEDPKTVVDVLGMMSAVFRGLDEPCISCRILCERLEELALLGHHFASHEWIAPEICKVFVRSVESSKDSDPQKITTTSHIPIVIQILNILQSIFSKSDGETCWIRGCIQLIPLLDPKSSESQQCVLQVLSGVGSTCHRCISEYSISSACERQDLIAEFCRLSELLVLYYPTMFFSWSEQIFPILLLGFYLSDANNCMACLRFWTRVLEYWSQPENQIVLPQPLLDERQSNFVVLLLQGMIYAIGGGISSRLIRHLCNLLSSFCQWIALFHFQSSLPRWIQQAVESNQAAKFTVEMRKAFESMLLEYVRFYSPETAAATTTTISKATFRCFVSDICRVGRGEMMDDILYAYFRS</sequence>
<accession>A0AAV9IDS8</accession>
<comment type="caution">
    <text evidence="1">The sequence shown here is derived from an EMBL/GenBank/DDBJ whole genome shotgun (WGS) entry which is preliminary data.</text>
</comment>
<dbReference type="InterPro" id="IPR016024">
    <property type="entry name" value="ARM-type_fold"/>
</dbReference>
<evidence type="ECO:0000313" key="1">
    <source>
        <dbReference type="EMBL" id="KAK4525421.1"/>
    </source>
</evidence>
<organism evidence="1 2">
    <name type="scientific">Galdieria yellowstonensis</name>
    <dbReference type="NCBI Taxonomy" id="3028027"/>
    <lineage>
        <taxon>Eukaryota</taxon>
        <taxon>Rhodophyta</taxon>
        <taxon>Bangiophyceae</taxon>
        <taxon>Galdieriales</taxon>
        <taxon>Galdieriaceae</taxon>
        <taxon>Galdieria</taxon>
    </lineage>
</organism>
<reference evidence="1 2" key="1">
    <citation type="submission" date="2022-07" db="EMBL/GenBank/DDBJ databases">
        <title>Genome-wide signatures of adaptation to extreme environments.</title>
        <authorList>
            <person name="Cho C.H."/>
            <person name="Yoon H.S."/>
        </authorList>
    </citation>
    <scope>NUCLEOTIDE SEQUENCE [LARGE SCALE GENOMIC DNA]</scope>
    <source>
        <strain evidence="1 2">108.79 E11</strain>
    </source>
</reference>